<feature type="transmembrane region" description="Helical" evidence="1">
    <location>
        <begin position="36"/>
        <end position="62"/>
    </location>
</feature>
<accession>A0ABP6QKE8</accession>
<feature type="transmembrane region" description="Helical" evidence="1">
    <location>
        <begin position="106"/>
        <end position="126"/>
    </location>
</feature>
<keyword evidence="1" id="KW-0812">Transmembrane</keyword>
<organism evidence="2 3">
    <name type="scientific">Actinocorallia longicatena</name>
    <dbReference type="NCBI Taxonomy" id="111803"/>
    <lineage>
        <taxon>Bacteria</taxon>
        <taxon>Bacillati</taxon>
        <taxon>Actinomycetota</taxon>
        <taxon>Actinomycetes</taxon>
        <taxon>Streptosporangiales</taxon>
        <taxon>Thermomonosporaceae</taxon>
        <taxon>Actinocorallia</taxon>
    </lineage>
</organism>
<evidence type="ECO:0000313" key="2">
    <source>
        <dbReference type="EMBL" id="GAA3231166.1"/>
    </source>
</evidence>
<dbReference type="EMBL" id="BAAAUV010000021">
    <property type="protein sequence ID" value="GAA3231166.1"/>
    <property type="molecule type" value="Genomic_DNA"/>
</dbReference>
<dbReference type="Proteomes" id="UP001501237">
    <property type="component" value="Unassembled WGS sequence"/>
</dbReference>
<comment type="caution">
    <text evidence="2">The sequence shown here is derived from an EMBL/GenBank/DDBJ whole genome shotgun (WGS) entry which is preliminary data.</text>
</comment>
<gene>
    <name evidence="2" type="ORF">GCM10010468_62160</name>
</gene>
<feature type="transmembrane region" description="Helical" evidence="1">
    <location>
        <begin position="7"/>
        <end position="24"/>
    </location>
</feature>
<evidence type="ECO:0000313" key="3">
    <source>
        <dbReference type="Proteomes" id="UP001501237"/>
    </source>
</evidence>
<sequence>MRTYRTLMALAGVAVIGYGLYGLLDDPYIGDPLDIAIWAGSGVVIHDGLWLPLVCLVGAFAVRGPVLRGGLIIAASLTVVALPAVLREDDDQGNPTLLPLHYQRNLLILLACVALGTGAAWTFRRLRARRARANRRTPAPKAGAPRR</sequence>
<dbReference type="RefSeq" id="WP_344835431.1">
    <property type="nucleotide sequence ID" value="NZ_BAAAUV010000021.1"/>
</dbReference>
<keyword evidence="3" id="KW-1185">Reference proteome</keyword>
<keyword evidence="1" id="KW-0472">Membrane</keyword>
<protein>
    <submittedName>
        <fullName evidence="2">Uncharacterized protein</fullName>
    </submittedName>
</protein>
<proteinExistence type="predicted"/>
<name>A0ABP6QKE8_9ACTN</name>
<evidence type="ECO:0000256" key="1">
    <source>
        <dbReference type="SAM" id="Phobius"/>
    </source>
</evidence>
<feature type="transmembrane region" description="Helical" evidence="1">
    <location>
        <begin position="69"/>
        <end position="86"/>
    </location>
</feature>
<reference evidence="3" key="1">
    <citation type="journal article" date="2019" name="Int. J. Syst. Evol. Microbiol.">
        <title>The Global Catalogue of Microorganisms (GCM) 10K type strain sequencing project: providing services to taxonomists for standard genome sequencing and annotation.</title>
        <authorList>
            <consortium name="The Broad Institute Genomics Platform"/>
            <consortium name="The Broad Institute Genome Sequencing Center for Infectious Disease"/>
            <person name="Wu L."/>
            <person name="Ma J."/>
        </authorList>
    </citation>
    <scope>NUCLEOTIDE SEQUENCE [LARGE SCALE GENOMIC DNA]</scope>
    <source>
        <strain evidence="3">JCM 9377</strain>
    </source>
</reference>
<keyword evidence="1" id="KW-1133">Transmembrane helix</keyword>